<feature type="transmembrane region" description="Helical" evidence="7">
    <location>
        <begin position="290"/>
        <end position="315"/>
    </location>
</feature>
<feature type="transmembrane region" description="Helical" evidence="7">
    <location>
        <begin position="327"/>
        <end position="347"/>
    </location>
</feature>
<dbReference type="EMBL" id="AP027731">
    <property type="protein sequence ID" value="BDZ47632.1"/>
    <property type="molecule type" value="Genomic_DNA"/>
</dbReference>
<keyword evidence="4 7" id="KW-0812">Transmembrane</keyword>
<evidence type="ECO:0000256" key="1">
    <source>
        <dbReference type="ARBA" id="ARBA00004429"/>
    </source>
</evidence>
<feature type="transmembrane region" description="Helical" evidence="7">
    <location>
        <begin position="395"/>
        <end position="416"/>
    </location>
</feature>
<dbReference type="Gene3D" id="1.20.1250.20">
    <property type="entry name" value="MFS general substrate transporter like domains"/>
    <property type="match status" value="1"/>
</dbReference>
<organism evidence="9 10">
    <name type="scientific">Naasia aerilata</name>
    <dbReference type="NCBI Taxonomy" id="1162966"/>
    <lineage>
        <taxon>Bacteria</taxon>
        <taxon>Bacillati</taxon>
        <taxon>Actinomycetota</taxon>
        <taxon>Actinomycetes</taxon>
        <taxon>Micrococcales</taxon>
        <taxon>Microbacteriaceae</taxon>
        <taxon>Naasia</taxon>
    </lineage>
</organism>
<dbReference type="InterPro" id="IPR010290">
    <property type="entry name" value="TM_effector"/>
</dbReference>
<feature type="transmembrane region" description="Helical" evidence="7">
    <location>
        <begin position="21"/>
        <end position="44"/>
    </location>
</feature>
<accession>A0ABN6XRG7</accession>
<evidence type="ECO:0000256" key="5">
    <source>
        <dbReference type="ARBA" id="ARBA00022989"/>
    </source>
</evidence>
<keyword evidence="5 7" id="KW-1133">Transmembrane helix</keyword>
<feature type="transmembrane region" description="Helical" evidence="7">
    <location>
        <begin position="258"/>
        <end position="278"/>
    </location>
</feature>
<keyword evidence="2" id="KW-0813">Transport</keyword>
<dbReference type="PANTHER" id="PTHR23513">
    <property type="entry name" value="INTEGRAL MEMBRANE EFFLUX PROTEIN-RELATED"/>
    <property type="match status" value="1"/>
</dbReference>
<evidence type="ECO:0000256" key="3">
    <source>
        <dbReference type="ARBA" id="ARBA00022475"/>
    </source>
</evidence>
<feature type="transmembrane region" description="Helical" evidence="7">
    <location>
        <begin position="112"/>
        <end position="133"/>
    </location>
</feature>
<dbReference type="Pfam" id="PF05977">
    <property type="entry name" value="MFS_3"/>
    <property type="match status" value="1"/>
</dbReference>
<feature type="transmembrane region" description="Helical" evidence="7">
    <location>
        <begin position="182"/>
        <end position="200"/>
    </location>
</feature>
<dbReference type="SUPFAM" id="SSF103473">
    <property type="entry name" value="MFS general substrate transporter"/>
    <property type="match status" value="1"/>
</dbReference>
<proteinExistence type="predicted"/>
<keyword evidence="3" id="KW-1003">Cell membrane</keyword>
<evidence type="ECO:0000256" key="4">
    <source>
        <dbReference type="ARBA" id="ARBA00022692"/>
    </source>
</evidence>
<dbReference type="InterPro" id="IPR020846">
    <property type="entry name" value="MFS_dom"/>
</dbReference>
<name>A0ABN6XRG7_9MICO</name>
<dbReference type="CDD" id="cd06173">
    <property type="entry name" value="MFS_MefA_like"/>
    <property type="match status" value="1"/>
</dbReference>
<dbReference type="Proteomes" id="UP001321498">
    <property type="component" value="Chromosome"/>
</dbReference>
<dbReference type="InterPro" id="IPR036259">
    <property type="entry name" value="MFS_trans_sf"/>
</dbReference>
<evidence type="ECO:0000256" key="7">
    <source>
        <dbReference type="SAM" id="Phobius"/>
    </source>
</evidence>
<feature type="transmembrane region" description="Helical" evidence="7">
    <location>
        <begin position="145"/>
        <end position="176"/>
    </location>
</feature>
<dbReference type="RefSeq" id="WP_286277505.1">
    <property type="nucleotide sequence ID" value="NZ_AP027731.1"/>
</dbReference>
<evidence type="ECO:0000313" key="10">
    <source>
        <dbReference type="Proteomes" id="UP001321498"/>
    </source>
</evidence>
<dbReference type="PANTHER" id="PTHR23513:SF9">
    <property type="entry name" value="ENTEROBACTIN EXPORTER ENTS"/>
    <property type="match status" value="1"/>
</dbReference>
<dbReference type="PROSITE" id="PS50850">
    <property type="entry name" value="MFS"/>
    <property type="match status" value="1"/>
</dbReference>
<evidence type="ECO:0000256" key="6">
    <source>
        <dbReference type="ARBA" id="ARBA00023136"/>
    </source>
</evidence>
<comment type="subcellular location">
    <subcellularLocation>
        <location evidence="1">Cell inner membrane</location>
        <topology evidence="1">Multi-pass membrane protein</topology>
    </subcellularLocation>
</comment>
<evidence type="ECO:0000313" key="9">
    <source>
        <dbReference type="EMBL" id="BDZ47632.1"/>
    </source>
</evidence>
<sequence length="431" mass="43602">MPRSHLLDVSPLRANPAYARMWSGQAIGGIGGQLTIVAVGLHIYELTRSTLAVALVGVIALGPTVLAGLYGGALADALDRRRLAILAASVAWASTGTIAVLAWLGAEQVGTLYVLTAITAAASTVLSATSAAITPRLLPRELLPAASALGGISSGIAITVGPAIAGVLVAAVGYAWTYSLDVVLFVAAFTGIVTLPALAPDPSASRPGLRSVTDGLRFLTRAPNIRMNFLVDIVAMVFGQPRVLFPALAALVLGGGPVTVGLLTASFAAGALLSGLFSGRLGEVRAHGRAIGFAVEAYGAAILGFGLVVAFSMLLGGNVGSHGEPASTLPLVLAGLLLAAAGAADNVSAVYRSTMLQAAVPDVYRGRLQGVFIVVVTGGPRIGDLYVGLTASLGLLWLPPVAGGVLILVLVALLVARSRSFRSYDSLAPQP</sequence>
<keyword evidence="6 7" id="KW-0472">Membrane</keyword>
<reference evidence="10" key="1">
    <citation type="journal article" date="2019" name="Int. J. Syst. Evol. Microbiol.">
        <title>The Global Catalogue of Microorganisms (GCM) 10K type strain sequencing project: providing services to taxonomists for standard genome sequencing and annotation.</title>
        <authorList>
            <consortium name="The Broad Institute Genomics Platform"/>
            <consortium name="The Broad Institute Genome Sequencing Center for Infectious Disease"/>
            <person name="Wu L."/>
            <person name="Ma J."/>
        </authorList>
    </citation>
    <scope>NUCLEOTIDE SEQUENCE [LARGE SCALE GENOMIC DNA]</scope>
    <source>
        <strain evidence="10">NBRC 108725</strain>
    </source>
</reference>
<feature type="transmembrane region" description="Helical" evidence="7">
    <location>
        <begin position="368"/>
        <end position="389"/>
    </location>
</feature>
<feature type="transmembrane region" description="Helical" evidence="7">
    <location>
        <begin position="83"/>
        <end position="106"/>
    </location>
</feature>
<feature type="transmembrane region" description="Helical" evidence="7">
    <location>
        <begin position="50"/>
        <end position="71"/>
    </location>
</feature>
<feature type="domain" description="Major facilitator superfamily (MFS) profile" evidence="8">
    <location>
        <begin position="180"/>
        <end position="431"/>
    </location>
</feature>
<protein>
    <submittedName>
        <fullName evidence="9">MFS transporter</fullName>
    </submittedName>
</protein>
<gene>
    <name evidence="9" type="ORF">GCM10025866_35410</name>
</gene>
<evidence type="ECO:0000256" key="2">
    <source>
        <dbReference type="ARBA" id="ARBA00022448"/>
    </source>
</evidence>
<keyword evidence="10" id="KW-1185">Reference proteome</keyword>
<evidence type="ECO:0000259" key="8">
    <source>
        <dbReference type="PROSITE" id="PS50850"/>
    </source>
</evidence>